<sequence length="133" mass="14249">MFRKLALAAVAAIGLAAVSVGASVPAQAAPPDRGYGGQRFIPHGHGGWGHGGGGWHGGGGGWGHGGGWHGGGGGWGHHRRWYGGGGGGWGYGVPFYGFYGDPYYDDDYTVCRYRTVRVWTRYGVRWVRRRVCW</sequence>
<dbReference type="EMBL" id="JAUSVK010000001">
    <property type="protein sequence ID" value="MDQ0395363.1"/>
    <property type="molecule type" value="Genomic_DNA"/>
</dbReference>
<proteinExistence type="predicted"/>
<gene>
    <name evidence="2" type="ORF">J3R73_005155</name>
</gene>
<keyword evidence="3" id="KW-1185">Reference proteome</keyword>
<comment type="caution">
    <text evidence="2">The sequence shown here is derived from an EMBL/GenBank/DDBJ whole genome shotgun (WGS) entry which is preliminary data.</text>
</comment>
<dbReference type="Proteomes" id="UP001237448">
    <property type="component" value="Unassembled WGS sequence"/>
</dbReference>
<evidence type="ECO:0000256" key="1">
    <source>
        <dbReference type="SAM" id="SignalP"/>
    </source>
</evidence>
<dbReference type="RefSeq" id="WP_307433982.1">
    <property type="nucleotide sequence ID" value="NZ_JAUSVK010000001.1"/>
</dbReference>
<reference evidence="2 3" key="1">
    <citation type="submission" date="2023-07" db="EMBL/GenBank/DDBJ databases">
        <title>Genomic Encyclopedia of Type Strains, Phase IV (KMG-IV): sequencing the most valuable type-strain genomes for metagenomic binning, comparative biology and taxonomic classification.</title>
        <authorList>
            <person name="Goeker M."/>
        </authorList>
    </citation>
    <scope>NUCLEOTIDE SEQUENCE [LARGE SCALE GENOMIC DNA]</scope>
    <source>
        <strain evidence="2 3">DSM 5896</strain>
    </source>
</reference>
<evidence type="ECO:0000313" key="2">
    <source>
        <dbReference type="EMBL" id="MDQ0395363.1"/>
    </source>
</evidence>
<evidence type="ECO:0000313" key="3">
    <source>
        <dbReference type="Proteomes" id="UP001237448"/>
    </source>
</evidence>
<protein>
    <submittedName>
        <fullName evidence="2">Uncharacterized protein</fullName>
    </submittedName>
</protein>
<accession>A0ABU0FL80</accession>
<feature type="signal peptide" evidence="1">
    <location>
        <begin position="1"/>
        <end position="28"/>
    </location>
</feature>
<feature type="chain" id="PRO_5045647659" evidence="1">
    <location>
        <begin position="29"/>
        <end position="133"/>
    </location>
</feature>
<name>A0ABU0FL80_9HYPH</name>
<keyword evidence="1" id="KW-0732">Signal</keyword>
<organism evidence="2 3">
    <name type="scientific">Labrys monachus</name>
    <dbReference type="NCBI Taxonomy" id="217067"/>
    <lineage>
        <taxon>Bacteria</taxon>
        <taxon>Pseudomonadati</taxon>
        <taxon>Pseudomonadota</taxon>
        <taxon>Alphaproteobacteria</taxon>
        <taxon>Hyphomicrobiales</taxon>
        <taxon>Xanthobacteraceae</taxon>
        <taxon>Labrys</taxon>
    </lineage>
</organism>